<proteinExistence type="predicted"/>
<reference evidence="1" key="1">
    <citation type="journal article" date="2015" name="Nature">
        <title>Complex archaea that bridge the gap between prokaryotes and eukaryotes.</title>
        <authorList>
            <person name="Spang A."/>
            <person name="Saw J.H."/>
            <person name="Jorgensen S.L."/>
            <person name="Zaremba-Niedzwiedzka K."/>
            <person name="Martijn J."/>
            <person name="Lind A.E."/>
            <person name="van Eijk R."/>
            <person name="Schleper C."/>
            <person name="Guy L."/>
            <person name="Ettema T.J."/>
        </authorList>
    </citation>
    <scope>NUCLEOTIDE SEQUENCE</scope>
</reference>
<comment type="caution">
    <text evidence="1">The sequence shown here is derived from an EMBL/GenBank/DDBJ whole genome shotgun (WGS) entry which is preliminary data.</text>
</comment>
<protein>
    <recommendedName>
        <fullName evidence="2">Beta-propeller repeat protein</fullName>
    </recommendedName>
</protein>
<dbReference type="InterPro" id="IPR052918">
    <property type="entry name" value="Motility_Chemotaxis_Reg"/>
</dbReference>
<dbReference type="Pfam" id="PF06739">
    <property type="entry name" value="SBBP"/>
    <property type="match status" value="1"/>
</dbReference>
<accession>A0A0F9KHV4</accession>
<dbReference type="InterPro" id="IPR010620">
    <property type="entry name" value="SBBP_repeat"/>
</dbReference>
<evidence type="ECO:0000313" key="1">
    <source>
        <dbReference type="EMBL" id="KKM81538.1"/>
    </source>
</evidence>
<dbReference type="EMBL" id="LAZR01008005">
    <property type="protein sequence ID" value="KKM81538.1"/>
    <property type="molecule type" value="Genomic_DNA"/>
</dbReference>
<dbReference type="AlphaFoldDB" id="A0A0F9KHV4"/>
<organism evidence="1">
    <name type="scientific">marine sediment metagenome</name>
    <dbReference type="NCBI Taxonomy" id="412755"/>
    <lineage>
        <taxon>unclassified sequences</taxon>
        <taxon>metagenomes</taxon>
        <taxon>ecological metagenomes</taxon>
    </lineage>
</organism>
<dbReference type="PANTHER" id="PTHR35580:SF1">
    <property type="entry name" value="PHYTASE-LIKE DOMAIN-CONTAINING PROTEIN"/>
    <property type="match status" value="1"/>
</dbReference>
<name>A0A0F9KHV4_9ZZZZ</name>
<dbReference type="PANTHER" id="PTHR35580">
    <property type="entry name" value="CELL SURFACE GLYCOPROTEIN (S-LAYER PROTEIN)-LIKE PROTEIN"/>
    <property type="match status" value="1"/>
</dbReference>
<gene>
    <name evidence="1" type="ORF">LCGC14_1328760</name>
</gene>
<sequence length="66" mass="7121">MEYSTFLGGSSLEVASGIVIDDSGHVYITGGTWSSNFPTTAGIYNEIFNTNIDVFVCKLSMLPKSH</sequence>
<evidence type="ECO:0008006" key="2">
    <source>
        <dbReference type="Google" id="ProtNLM"/>
    </source>
</evidence>